<evidence type="ECO:0000256" key="7">
    <source>
        <dbReference type="ARBA" id="ARBA00022989"/>
    </source>
</evidence>
<feature type="transmembrane region" description="Helical" evidence="15">
    <location>
        <begin position="87"/>
        <end position="108"/>
    </location>
</feature>
<keyword evidence="4 15" id="KW-0812">Transmembrane</keyword>
<sequence length="467" mass="53108">MDHYDVGSLLWQAFFAVAMFFATFISYLLPIVIFIRRRKLQQGLPNNSENNETDYNQQSYHWSDLTVFHSSIESHDHRQQKNRWKRWLSYCNCISAGVFLGVCFLSLVPCVENEFDSLIKDFPSLKNLFGSFSVGQFSIICGLFLVLFLENFLSSCFNGSQSGSDRVPVLHLDEETIDQRSDNHEEELLLNSNDVPANGIVSHQSPNSTLHRSDASRVPSTSHDHNRLNDHHHHGHHHLNVDQLQSRNDSMFSFFILMFATSVHSLFEGMALGLQTNLRTAIHLFIGIILHECLVALALGLNAVRLQQDTIQMTTHLKFATVFSLNIPLGNLLGILIGYTPGHIGRFVSAIFQGFAAGTFIHVTFFELIPEEFIHNGDAQHHNHNNKIHNNHQQRPNRIQNNTTTRQSSNDEQLTDIDLYGNGNVDHDHANHFNHNEPLSLKLRKISLLFVGFLLMALIAFSFSESE</sequence>
<evidence type="ECO:0000256" key="13">
    <source>
        <dbReference type="ARBA" id="ARBA00042778"/>
    </source>
</evidence>
<evidence type="ECO:0000256" key="4">
    <source>
        <dbReference type="ARBA" id="ARBA00022692"/>
    </source>
</evidence>
<feature type="transmembrane region" description="Helical" evidence="15">
    <location>
        <begin position="252"/>
        <end position="274"/>
    </location>
</feature>
<feature type="transmembrane region" description="Helical" evidence="15">
    <location>
        <begin position="446"/>
        <end position="464"/>
    </location>
</feature>
<evidence type="ECO:0000256" key="6">
    <source>
        <dbReference type="ARBA" id="ARBA00022906"/>
    </source>
</evidence>
<dbReference type="Pfam" id="PF02535">
    <property type="entry name" value="Zip"/>
    <property type="match status" value="1"/>
</dbReference>
<evidence type="ECO:0000256" key="2">
    <source>
        <dbReference type="ARBA" id="ARBA00022448"/>
    </source>
</evidence>
<keyword evidence="2" id="KW-0813">Transport</keyword>
<feature type="compositionally biased region" description="Polar residues" evidence="14">
    <location>
        <begin position="396"/>
        <end position="412"/>
    </location>
</feature>
<dbReference type="PANTHER" id="PTHR11040">
    <property type="entry name" value="ZINC/IRON TRANSPORTER"/>
    <property type="match status" value="1"/>
</dbReference>
<accession>A0A922L9C9</accession>
<name>A0A922L9C9_DERFA</name>
<gene>
    <name evidence="16" type="ORF">DERF_002157</name>
</gene>
<evidence type="ECO:0000256" key="11">
    <source>
        <dbReference type="ARBA" id="ARBA00039395"/>
    </source>
</evidence>
<proteinExistence type="predicted"/>
<reference evidence="16" key="2">
    <citation type="journal article" date="2022" name="Res Sq">
        <title>Comparative Genomics Reveals Insights into the Divergent Evolution of Astigmatic Mites and Household Pest Adaptations.</title>
        <authorList>
            <person name="Xiong Q."/>
            <person name="Wan A.T.-Y."/>
            <person name="Liu X.-Y."/>
            <person name="Fung C.S.-H."/>
            <person name="Xiao X."/>
            <person name="Malainual N."/>
            <person name="Hou J."/>
            <person name="Wang L."/>
            <person name="Wang M."/>
            <person name="Yang K."/>
            <person name="Cui Y."/>
            <person name="Leung E."/>
            <person name="Nong W."/>
            <person name="Shin S.-K."/>
            <person name="Au S."/>
            <person name="Jeong K.Y."/>
            <person name="Chew F.T."/>
            <person name="Hui J."/>
            <person name="Leung T.F."/>
            <person name="Tungtrongchitr A."/>
            <person name="Zhong N."/>
            <person name="Liu Z."/>
            <person name="Tsui S."/>
        </authorList>
    </citation>
    <scope>NUCLEOTIDE SEQUENCE</scope>
    <source>
        <strain evidence="16">Derf</strain>
        <tissue evidence="16">Whole organism</tissue>
    </source>
</reference>
<dbReference type="GO" id="GO:0016324">
    <property type="term" value="C:apical plasma membrane"/>
    <property type="evidence" value="ECO:0007669"/>
    <property type="project" value="UniProtKB-SubCell"/>
</dbReference>
<keyword evidence="5" id="KW-0862">Zinc</keyword>
<organism evidence="16 17">
    <name type="scientific">Dermatophagoides farinae</name>
    <name type="common">American house dust mite</name>
    <dbReference type="NCBI Taxonomy" id="6954"/>
    <lineage>
        <taxon>Eukaryota</taxon>
        <taxon>Metazoa</taxon>
        <taxon>Ecdysozoa</taxon>
        <taxon>Arthropoda</taxon>
        <taxon>Chelicerata</taxon>
        <taxon>Arachnida</taxon>
        <taxon>Acari</taxon>
        <taxon>Acariformes</taxon>
        <taxon>Sarcoptiformes</taxon>
        <taxon>Astigmata</taxon>
        <taxon>Psoroptidia</taxon>
        <taxon>Analgoidea</taxon>
        <taxon>Pyroglyphidae</taxon>
        <taxon>Dermatophagoidinae</taxon>
        <taxon>Dermatophagoides</taxon>
    </lineage>
</organism>
<comment type="catalytic activity">
    <reaction evidence="10">
        <text>Zn(2+)(in) = Zn(2+)(out)</text>
        <dbReference type="Rhea" id="RHEA:29351"/>
        <dbReference type="ChEBI" id="CHEBI:29105"/>
    </reaction>
    <physiologicalReaction direction="left-to-right" evidence="10">
        <dbReference type="Rhea" id="RHEA:29352"/>
    </physiologicalReaction>
</comment>
<evidence type="ECO:0000256" key="8">
    <source>
        <dbReference type="ARBA" id="ARBA00023065"/>
    </source>
</evidence>
<feature type="region of interest" description="Disordered" evidence="14">
    <location>
        <begin position="379"/>
        <end position="412"/>
    </location>
</feature>
<evidence type="ECO:0000256" key="9">
    <source>
        <dbReference type="ARBA" id="ARBA00023136"/>
    </source>
</evidence>
<dbReference type="GO" id="GO:0005385">
    <property type="term" value="F:zinc ion transmembrane transporter activity"/>
    <property type="evidence" value="ECO:0007669"/>
    <property type="project" value="TreeGrafter"/>
</dbReference>
<dbReference type="InterPro" id="IPR003689">
    <property type="entry name" value="ZIP"/>
</dbReference>
<feature type="compositionally biased region" description="Polar residues" evidence="14">
    <location>
        <begin position="201"/>
        <end position="210"/>
    </location>
</feature>
<feature type="transmembrane region" description="Helical" evidence="15">
    <location>
        <begin position="280"/>
        <end position="304"/>
    </location>
</feature>
<feature type="transmembrane region" description="Helical" evidence="15">
    <location>
        <begin position="316"/>
        <end position="338"/>
    </location>
</feature>
<dbReference type="AlphaFoldDB" id="A0A922L9C9"/>
<evidence type="ECO:0000313" key="16">
    <source>
        <dbReference type="EMBL" id="KAH9528191.1"/>
    </source>
</evidence>
<protein>
    <recommendedName>
        <fullName evidence="11">Zinc transporter ZIP3</fullName>
    </recommendedName>
    <alternativeName>
        <fullName evidence="13">Solute carrier family 39 member 3</fullName>
    </alternativeName>
    <alternativeName>
        <fullName evidence="12">Zrt- and Irt-like protein 3</fullName>
    </alternativeName>
</protein>
<evidence type="ECO:0000256" key="1">
    <source>
        <dbReference type="ARBA" id="ARBA00004424"/>
    </source>
</evidence>
<reference evidence="16" key="1">
    <citation type="submission" date="2013-05" db="EMBL/GenBank/DDBJ databases">
        <authorList>
            <person name="Yim A.K.Y."/>
            <person name="Chan T.F."/>
            <person name="Ji K.M."/>
            <person name="Liu X.Y."/>
            <person name="Zhou J.W."/>
            <person name="Li R.Q."/>
            <person name="Yang K.Y."/>
            <person name="Li J."/>
            <person name="Li M."/>
            <person name="Law P.T.W."/>
            <person name="Wu Y.L."/>
            <person name="Cai Z.L."/>
            <person name="Qin H."/>
            <person name="Bao Y."/>
            <person name="Leung R.K.K."/>
            <person name="Ng P.K.S."/>
            <person name="Zou J."/>
            <person name="Zhong X.J."/>
            <person name="Ran P.X."/>
            <person name="Zhong N.S."/>
            <person name="Liu Z.G."/>
            <person name="Tsui S.K.W."/>
        </authorList>
    </citation>
    <scope>NUCLEOTIDE SEQUENCE</scope>
    <source>
        <strain evidence="16">Derf</strain>
        <tissue evidence="16">Whole organism</tissue>
    </source>
</reference>
<feature type="transmembrane region" description="Helical" evidence="15">
    <location>
        <begin position="12"/>
        <end position="35"/>
    </location>
</feature>
<feature type="compositionally biased region" description="Basic residues" evidence="14">
    <location>
        <begin position="382"/>
        <end position="392"/>
    </location>
</feature>
<keyword evidence="9 15" id="KW-0472">Membrane</keyword>
<comment type="subcellular location">
    <subcellularLocation>
        <location evidence="1">Apical cell membrane</location>
        <topology evidence="1">Multi-pass membrane protein</topology>
    </subcellularLocation>
</comment>
<comment type="caution">
    <text evidence="16">The sequence shown here is derived from an EMBL/GenBank/DDBJ whole genome shotgun (WGS) entry which is preliminary data.</text>
</comment>
<evidence type="ECO:0000256" key="3">
    <source>
        <dbReference type="ARBA" id="ARBA00022475"/>
    </source>
</evidence>
<keyword evidence="3" id="KW-1003">Cell membrane</keyword>
<evidence type="ECO:0000313" key="17">
    <source>
        <dbReference type="Proteomes" id="UP000790347"/>
    </source>
</evidence>
<keyword evidence="6" id="KW-0864">Zinc transport</keyword>
<evidence type="ECO:0000256" key="12">
    <source>
        <dbReference type="ARBA" id="ARBA00041702"/>
    </source>
</evidence>
<dbReference type="EMBL" id="ASGP02000001">
    <property type="protein sequence ID" value="KAH9528191.1"/>
    <property type="molecule type" value="Genomic_DNA"/>
</dbReference>
<feature type="region of interest" description="Disordered" evidence="14">
    <location>
        <begin position="201"/>
        <end position="240"/>
    </location>
</feature>
<dbReference type="PANTHER" id="PTHR11040:SF221">
    <property type="entry name" value="ZINC TRANSPORTER ZIP3"/>
    <property type="match status" value="1"/>
</dbReference>
<keyword evidence="17" id="KW-1185">Reference proteome</keyword>
<evidence type="ECO:0000256" key="5">
    <source>
        <dbReference type="ARBA" id="ARBA00022833"/>
    </source>
</evidence>
<keyword evidence="8" id="KW-0406">Ion transport</keyword>
<feature type="transmembrane region" description="Helical" evidence="15">
    <location>
        <begin position="128"/>
        <end position="149"/>
    </location>
</feature>
<evidence type="ECO:0000256" key="10">
    <source>
        <dbReference type="ARBA" id="ARBA00036307"/>
    </source>
</evidence>
<feature type="transmembrane region" description="Helical" evidence="15">
    <location>
        <begin position="344"/>
        <end position="366"/>
    </location>
</feature>
<keyword evidence="7 15" id="KW-1133">Transmembrane helix</keyword>
<dbReference type="Proteomes" id="UP000790347">
    <property type="component" value="Unassembled WGS sequence"/>
</dbReference>
<evidence type="ECO:0000256" key="15">
    <source>
        <dbReference type="SAM" id="Phobius"/>
    </source>
</evidence>
<evidence type="ECO:0000256" key="14">
    <source>
        <dbReference type="SAM" id="MobiDB-lite"/>
    </source>
</evidence>